<accession>A0A392SJZ3</accession>
<keyword evidence="2" id="KW-1185">Reference proteome</keyword>
<organism evidence="1 2">
    <name type="scientific">Trifolium medium</name>
    <dbReference type="NCBI Taxonomy" id="97028"/>
    <lineage>
        <taxon>Eukaryota</taxon>
        <taxon>Viridiplantae</taxon>
        <taxon>Streptophyta</taxon>
        <taxon>Embryophyta</taxon>
        <taxon>Tracheophyta</taxon>
        <taxon>Spermatophyta</taxon>
        <taxon>Magnoliopsida</taxon>
        <taxon>eudicotyledons</taxon>
        <taxon>Gunneridae</taxon>
        <taxon>Pentapetalae</taxon>
        <taxon>rosids</taxon>
        <taxon>fabids</taxon>
        <taxon>Fabales</taxon>
        <taxon>Fabaceae</taxon>
        <taxon>Papilionoideae</taxon>
        <taxon>50 kb inversion clade</taxon>
        <taxon>NPAAA clade</taxon>
        <taxon>Hologalegina</taxon>
        <taxon>IRL clade</taxon>
        <taxon>Trifolieae</taxon>
        <taxon>Trifolium</taxon>
    </lineage>
</organism>
<comment type="caution">
    <text evidence="1">The sequence shown here is derived from an EMBL/GenBank/DDBJ whole genome shotgun (WGS) entry which is preliminary data.</text>
</comment>
<reference evidence="1 2" key="1">
    <citation type="journal article" date="2018" name="Front. Plant Sci.">
        <title>Red Clover (Trifolium pratense) and Zigzag Clover (T. medium) - A Picture of Genomic Similarities and Differences.</title>
        <authorList>
            <person name="Dluhosova J."/>
            <person name="Istvanek J."/>
            <person name="Nedelnik J."/>
            <person name="Repkova J."/>
        </authorList>
    </citation>
    <scope>NUCLEOTIDE SEQUENCE [LARGE SCALE GENOMIC DNA]</scope>
    <source>
        <strain evidence="2">cv. 10/8</strain>
        <tissue evidence="1">Leaf</tissue>
    </source>
</reference>
<evidence type="ECO:0000313" key="1">
    <source>
        <dbReference type="EMBL" id="MCI48524.1"/>
    </source>
</evidence>
<feature type="non-terminal residue" evidence="1">
    <location>
        <position position="1"/>
    </location>
</feature>
<proteinExistence type="predicted"/>
<name>A0A392SJZ3_9FABA</name>
<evidence type="ECO:0000313" key="2">
    <source>
        <dbReference type="Proteomes" id="UP000265520"/>
    </source>
</evidence>
<dbReference type="AlphaFoldDB" id="A0A392SJZ3"/>
<sequence>KVEATKWHVVGPKAEAWPTKCKPVVHKAQAGPVPVLLLEVEMLDGD</sequence>
<protein>
    <submittedName>
        <fullName evidence="1">Uncharacterized protein</fullName>
    </submittedName>
</protein>
<dbReference type="EMBL" id="LXQA010387625">
    <property type="protein sequence ID" value="MCI48524.1"/>
    <property type="molecule type" value="Genomic_DNA"/>
</dbReference>
<dbReference type="Proteomes" id="UP000265520">
    <property type="component" value="Unassembled WGS sequence"/>
</dbReference>